<feature type="region of interest" description="Disordered" evidence="4">
    <location>
        <begin position="402"/>
        <end position="427"/>
    </location>
</feature>
<feature type="compositionally biased region" description="Polar residues" evidence="4">
    <location>
        <begin position="262"/>
        <end position="273"/>
    </location>
</feature>
<comment type="caution">
    <text evidence="7">The sequence shown here is derived from an EMBL/GenBank/DDBJ whole genome shotgun (WGS) entry which is preliminary data.</text>
</comment>
<accession>A0A9P7KDT6</accession>
<dbReference type="Proteomes" id="UP000775547">
    <property type="component" value="Unassembled WGS sequence"/>
</dbReference>
<comment type="similarity">
    <text evidence="2">Belongs to the rad21 family.</text>
</comment>
<evidence type="ECO:0000313" key="7">
    <source>
        <dbReference type="EMBL" id="KAG5645195.1"/>
    </source>
</evidence>
<evidence type="ECO:0000256" key="2">
    <source>
        <dbReference type="ARBA" id="ARBA00009870"/>
    </source>
</evidence>
<organism evidence="7 8">
    <name type="scientific">Asterophora parasitica</name>
    <dbReference type="NCBI Taxonomy" id="117018"/>
    <lineage>
        <taxon>Eukaryota</taxon>
        <taxon>Fungi</taxon>
        <taxon>Dikarya</taxon>
        <taxon>Basidiomycota</taxon>
        <taxon>Agaricomycotina</taxon>
        <taxon>Agaricomycetes</taxon>
        <taxon>Agaricomycetidae</taxon>
        <taxon>Agaricales</taxon>
        <taxon>Tricholomatineae</taxon>
        <taxon>Lyophyllaceae</taxon>
        <taxon>Asterophora</taxon>
    </lineage>
</organism>
<dbReference type="InterPro" id="IPR036390">
    <property type="entry name" value="WH_DNA-bd_sf"/>
</dbReference>
<dbReference type="GO" id="GO:0030892">
    <property type="term" value="C:mitotic cohesin complex"/>
    <property type="evidence" value="ECO:0007669"/>
    <property type="project" value="TreeGrafter"/>
</dbReference>
<feature type="compositionally biased region" description="Pro residues" evidence="4">
    <location>
        <begin position="276"/>
        <end position="286"/>
    </location>
</feature>
<feature type="domain" description="Rad21/Rec8-like protein C-terminal eukaryotic" evidence="5">
    <location>
        <begin position="588"/>
        <end position="639"/>
    </location>
</feature>
<reference evidence="7" key="1">
    <citation type="submission" date="2020-07" db="EMBL/GenBank/DDBJ databases">
        <authorList>
            <person name="Nieuwenhuis M."/>
            <person name="Van De Peppel L.J.J."/>
        </authorList>
    </citation>
    <scope>NUCLEOTIDE SEQUENCE</scope>
    <source>
        <strain evidence="7">AP01</strain>
        <tissue evidence="7">Mycelium</tissue>
    </source>
</reference>
<proteinExistence type="inferred from homology"/>
<dbReference type="InterPro" id="IPR006910">
    <property type="entry name" value="Rad21_Rec8_N"/>
</dbReference>
<dbReference type="InterPro" id="IPR039781">
    <property type="entry name" value="Rad21/Rec8-like"/>
</dbReference>
<evidence type="ECO:0008006" key="9">
    <source>
        <dbReference type="Google" id="ProtNLM"/>
    </source>
</evidence>
<dbReference type="AlphaFoldDB" id="A0A9P7KDT6"/>
<dbReference type="EMBL" id="JABCKV010000046">
    <property type="protein sequence ID" value="KAG5645195.1"/>
    <property type="molecule type" value="Genomic_DNA"/>
</dbReference>
<feature type="domain" description="Rad21/Rec8-like protein N-terminal" evidence="6">
    <location>
        <begin position="2"/>
        <end position="80"/>
    </location>
</feature>
<feature type="region of interest" description="Disordered" evidence="4">
    <location>
        <begin position="168"/>
        <end position="191"/>
    </location>
</feature>
<keyword evidence="3" id="KW-0539">Nucleus</keyword>
<gene>
    <name evidence="7" type="ORF">DXG03_006713</name>
</gene>
<dbReference type="GO" id="GO:0007064">
    <property type="term" value="P:mitotic sister chromatid cohesion"/>
    <property type="evidence" value="ECO:0007669"/>
    <property type="project" value="TreeGrafter"/>
</dbReference>
<dbReference type="GO" id="GO:1990414">
    <property type="term" value="P:replication-born double-strand break repair via sister chromatid exchange"/>
    <property type="evidence" value="ECO:0007669"/>
    <property type="project" value="TreeGrafter"/>
</dbReference>
<feature type="region of interest" description="Disordered" evidence="4">
    <location>
        <begin position="492"/>
        <end position="522"/>
    </location>
</feature>
<dbReference type="GO" id="GO:0005634">
    <property type="term" value="C:nucleus"/>
    <property type="evidence" value="ECO:0007669"/>
    <property type="project" value="UniProtKB-SubCell"/>
</dbReference>
<dbReference type="Pfam" id="PF04825">
    <property type="entry name" value="Rad21_Rec8_N"/>
    <property type="match status" value="1"/>
</dbReference>
<evidence type="ECO:0000313" key="8">
    <source>
        <dbReference type="Proteomes" id="UP000775547"/>
    </source>
</evidence>
<dbReference type="InterPro" id="IPR006909">
    <property type="entry name" value="Rad21/Rec8_C_eu"/>
</dbReference>
<feature type="region of interest" description="Disordered" evidence="4">
    <location>
        <begin position="251"/>
        <end position="301"/>
    </location>
</feature>
<dbReference type="Pfam" id="PF04824">
    <property type="entry name" value="Rad21_Rec8"/>
    <property type="match status" value="1"/>
</dbReference>
<comment type="subcellular location">
    <subcellularLocation>
        <location evidence="1">Nucleus</location>
    </subcellularLocation>
</comment>
<reference evidence="7" key="2">
    <citation type="submission" date="2021-10" db="EMBL/GenBank/DDBJ databases">
        <title>Phylogenomics reveals ancestral predisposition of the termite-cultivated fungus Termitomyces towards a domesticated lifestyle.</title>
        <authorList>
            <person name="Auxier B."/>
            <person name="Grum-Grzhimaylo A."/>
            <person name="Cardenas M.E."/>
            <person name="Lodge J.D."/>
            <person name="Laessoe T."/>
            <person name="Pedersen O."/>
            <person name="Smith M.E."/>
            <person name="Kuyper T.W."/>
            <person name="Franco-Molano E.A."/>
            <person name="Baroni T.J."/>
            <person name="Aanen D.K."/>
        </authorList>
    </citation>
    <scope>NUCLEOTIDE SEQUENCE</scope>
    <source>
        <strain evidence="7">AP01</strain>
        <tissue evidence="7">Mycelium</tissue>
    </source>
</reference>
<dbReference type="GO" id="GO:0003682">
    <property type="term" value="F:chromatin binding"/>
    <property type="evidence" value="ECO:0007669"/>
    <property type="project" value="TreeGrafter"/>
</dbReference>
<evidence type="ECO:0000256" key="3">
    <source>
        <dbReference type="ARBA" id="ARBA00023242"/>
    </source>
</evidence>
<evidence type="ECO:0000259" key="5">
    <source>
        <dbReference type="Pfam" id="PF04824"/>
    </source>
</evidence>
<evidence type="ECO:0000256" key="4">
    <source>
        <dbReference type="SAM" id="MobiDB-lite"/>
    </source>
</evidence>
<dbReference type="PANTHER" id="PTHR12585">
    <property type="entry name" value="SCC1 / RAD21 FAMILY MEMBER"/>
    <property type="match status" value="1"/>
</dbReference>
<sequence>MERKLSKTQTLQTDIEESVDAIMGQEIEVMALRLSGQLLLGVVRIYSRKAKYLLDDCNEALLKIKMAFRPGVVDMTEDQLAVNKNAITLQAGGLDLDLLLPDVNWDVDFEDRPVQAHGHHQAHIEDITLRTVNDFQDFDLEDPFGVGPSDGIGSQDFDVDLGLDWDAIPSKDRDDEMSVDESVGVGRDAASRRDSIHSHLLGRNGDIDMDLLSNRSKTREPSEHPFNNDVNMDFPDLAGMDLGDFGIGFDDLPPADNLDKTPGQTRAASRASSPLTEPPVTPPPDEPLTTEIPQVKEKRKLKEKKQIIDSVTELADGPGAKVGRGRAGGLGEPMTKDVSDIITEQQFLPRSSVVMRLLAIRDDPLAHFLPTKVTPNGTFFCAAPPGLAPELAELFMRPVNGGVPKRRAASPDRTPTKRQRLDGSVHGDDEIEQARRAASIAPSHGLGSDLMGRGSVGPVGLIDFADQTGQPDDFQLDIPEFDGGFGGDADMMDRGRSKSAAPSELSRLSTPAPDGAPLEEGDETYADSACPIAMFDMRPTQTQTQTQTQEKEVSAADHEGKGYSKNTIKAVGMIRKELQPVAGQEDEDRSLSFRKLSDKASRRAAASFFFELLVLGTRDCVKLTQSAPFENIEIRAKDKLWEQQRHDSVVPSRFGSVAPSRFSSIAPSRLGSVAPSRGASVARSIGSAMGL</sequence>
<evidence type="ECO:0000256" key="1">
    <source>
        <dbReference type="ARBA" id="ARBA00004123"/>
    </source>
</evidence>
<evidence type="ECO:0000259" key="6">
    <source>
        <dbReference type="Pfam" id="PF04825"/>
    </source>
</evidence>
<dbReference type="OrthoDB" id="10071381at2759"/>
<protein>
    <recommendedName>
        <fullName evidence="9">Double-strand-break repair protein rad21</fullName>
    </recommendedName>
</protein>
<dbReference type="Gene3D" id="1.10.10.580">
    <property type="entry name" value="Structural maintenance of chromosome 1. Chain E"/>
    <property type="match status" value="1"/>
</dbReference>
<dbReference type="SUPFAM" id="SSF46785">
    <property type="entry name" value="Winged helix' DNA-binding domain"/>
    <property type="match status" value="1"/>
</dbReference>
<name>A0A9P7KDT6_9AGAR</name>
<dbReference type="InterPro" id="IPR023093">
    <property type="entry name" value="ScpA-like_C"/>
</dbReference>
<dbReference type="PANTHER" id="PTHR12585:SF69">
    <property type="entry name" value="FI11703P"/>
    <property type="match status" value="1"/>
</dbReference>
<keyword evidence="8" id="KW-1185">Reference proteome</keyword>